<reference evidence="2 3" key="1">
    <citation type="journal article" date="2014" name="BMC Genomics">
        <title>Genome and secretome analysis of the hemibiotrophic fungal pathogen, Moniliophthora roreri, which causes frosty pod rot disease of cacao: mechanisms of the biotrophic and necrotrophic phases.</title>
        <authorList>
            <person name="Meinhardt L.W."/>
            <person name="Costa G.G.L."/>
            <person name="Thomazella D.P.T."/>
            <person name="Teixeira P.J.P.L."/>
            <person name="Carazzolle M.F."/>
            <person name="Schuster S.C."/>
            <person name="Carlson J.E."/>
            <person name="Guiltinan M.J."/>
            <person name="Mieczkowski P."/>
            <person name="Farmer A."/>
            <person name="Ramaraj T."/>
            <person name="Crozier J."/>
            <person name="Davis R.E."/>
            <person name="Shao J."/>
            <person name="Melnick R.L."/>
            <person name="Pereira G.A.G."/>
            <person name="Bailey B.A."/>
        </authorList>
    </citation>
    <scope>NUCLEOTIDE SEQUENCE [LARGE SCALE GENOMIC DNA]</scope>
    <source>
        <strain evidence="2 3">MCA 2997</strain>
    </source>
</reference>
<keyword evidence="2" id="KW-0067">ATP-binding</keyword>
<comment type="caution">
    <text evidence="2">The sequence shown here is derived from an EMBL/GenBank/DDBJ whole genome shotgun (WGS) entry which is preliminary data.</text>
</comment>
<dbReference type="GO" id="GO:0004386">
    <property type="term" value="F:helicase activity"/>
    <property type="evidence" value="ECO:0007669"/>
    <property type="project" value="UniProtKB-KW"/>
</dbReference>
<dbReference type="KEGG" id="mrr:Moror_2259"/>
<name>V2W345_MONRO</name>
<dbReference type="HOGENOM" id="CLU_2050241_0_0_1"/>
<dbReference type="OrthoDB" id="10261556at2759"/>
<dbReference type="Gene3D" id="3.40.50.300">
    <property type="entry name" value="P-loop containing nucleotide triphosphate hydrolases"/>
    <property type="match status" value="1"/>
</dbReference>
<dbReference type="SUPFAM" id="SSF52540">
    <property type="entry name" value="P-loop containing nucleoside triphosphate hydrolases"/>
    <property type="match status" value="1"/>
</dbReference>
<protein>
    <submittedName>
        <fullName evidence="2">ATP-dependent DNA helicase Rec Q</fullName>
    </submittedName>
</protein>
<feature type="domain" description="Helicase C-terminal" evidence="1">
    <location>
        <begin position="39"/>
        <end position="119"/>
    </location>
</feature>
<gene>
    <name evidence="2" type="ORF">Moror_2259</name>
</gene>
<evidence type="ECO:0000313" key="3">
    <source>
        <dbReference type="Proteomes" id="UP000017559"/>
    </source>
</evidence>
<evidence type="ECO:0000259" key="1">
    <source>
        <dbReference type="Pfam" id="PF00271"/>
    </source>
</evidence>
<proteinExistence type="predicted"/>
<sequence>MGNDQPNVSLVVCTIHNPMNTYTDLHFIIPANVTSGTQIPKTFIYADNTSVGTEIEDYLETVLPSMLCNHGLVCPYNATFSQNHLGILMHLFQLGHVHILICTDTAGMGCNIPDIDIVVQ</sequence>
<dbReference type="InterPro" id="IPR027417">
    <property type="entry name" value="P-loop_NTPase"/>
</dbReference>
<dbReference type="Proteomes" id="UP000017559">
    <property type="component" value="Unassembled WGS sequence"/>
</dbReference>
<evidence type="ECO:0000313" key="2">
    <source>
        <dbReference type="EMBL" id="ESK81213.1"/>
    </source>
</evidence>
<keyword evidence="3" id="KW-1185">Reference proteome</keyword>
<organism evidence="2 3">
    <name type="scientific">Moniliophthora roreri (strain MCA 2997)</name>
    <name type="common">Cocoa frosty pod rot fungus</name>
    <name type="synonym">Crinipellis roreri</name>
    <dbReference type="NCBI Taxonomy" id="1381753"/>
    <lineage>
        <taxon>Eukaryota</taxon>
        <taxon>Fungi</taxon>
        <taxon>Dikarya</taxon>
        <taxon>Basidiomycota</taxon>
        <taxon>Agaricomycotina</taxon>
        <taxon>Agaricomycetes</taxon>
        <taxon>Agaricomycetidae</taxon>
        <taxon>Agaricales</taxon>
        <taxon>Marasmiineae</taxon>
        <taxon>Marasmiaceae</taxon>
        <taxon>Moniliophthora</taxon>
    </lineage>
</organism>
<dbReference type="AlphaFoldDB" id="V2W345"/>
<accession>V2W345</accession>
<keyword evidence="2" id="KW-0378">Hydrolase</keyword>
<dbReference type="Pfam" id="PF00271">
    <property type="entry name" value="Helicase_C"/>
    <property type="match status" value="1"/>
</dbReference>
<dbReference type="STRING" id="1381753.V2W345"/>
<dbReference type="InterPro" id="IPR001650">
    <property type="entry name" value="Helicase_C-like"/>
</dbReference>
<dbReference type="EMBL" id="AWSO01002620">
    <property type="protein sequence ID" value="ESK81213.1"/>
    <property type="molecule type" value="Genomic_DNA"/>
</dbReference>
<keyword evidence="2" id="KW-0347">Helicase</keyword>
<keyword evidence="2" id="KW-0547">Nucleotide-binding</keyword>